<dbReference type="Pfam" id="PF07714">
    <property type="entry name" value="PK_Tyr_Ser-Thr"/>
    <property type="match status" value="1"/>
</dbReference>
<dbReference type="PANTHER" id="PTHR27003:SF338">
    <property type="entry name" value="TYROSINE-PROTEIN KINASE, NON-RECEPTOR JAK_TYK2-RELATED"/>
    <property type="match status" value="1"/>
</dbReference>
<dbReference type="PROSITE" id="PS00108">
    <property type="entry name" value="PROTEIN_KINASE_ST"/>
    <property type="match status" value="1"/>
</dbReference>
<dbReference type="InterPro" id="IPR008271">
    <property type="entry name" value="Ser/Thr_kinase_AS"/>
</dbReference>
<evidence type="ECO:0000256" key="1">
    <source>
        <dbReference type="ARBA" id="ARBA00022527"/>
    </source>
</evidence>
<feature type="domain" description="Protein kinase" evidence="7">
    <location>
        <begin position="25"/>
        <end position="301"/>
    </location>
</feature>
<gene>
    <name evidence="8" type="ORF">CTI12_AA347350</name>
</gene>
<dbReference type="PROSITE" id="PS00107">
    <property type="entry name" value="PROTEIN_KINASE_ATP"/>
    <property type="match status" value="1"/>
</dbReference>
<dbReference type="STRING" id="35608.A0A2U1MN98"/>
<dbReference type="InterPro" id="IPR001245">
    <property type="entry name" value="Ser-Thr/Tyr_kinase_cat_dom"/>
</dbReference>
<dbReference type="GO" id="GO:0004674">
    <property type="term" value="F:protein serine/threonine kinase activity"/>
    <property type="evidence" value="ECO:0007669"/>
    <property type="project" value="UniProtKB-KW"/>
</dbReference>
<dbReference type="InterPro" id="IPR017441">
    <property type="entry name" value="Protein_kinase_ATP_BS"/>
</dbReference>
<dbReference type="InterPro" id="IPR011009">
    <property type="entry name" value="Kinase-like_dom_sf"/>
</dbReference>
<dbReference type="InterPro" id="IPR045272">
    <property type="entry name" value="ANXUR1/2-like"/>
</dbReference>
<feature type="binding site" evidence="6">
    <location>
        <position position="56"/>
    </location>
    <ligand>
        <name>ATP</name>
        <dbReference type="ChEBI" id="CHEBI:30616"/>
    </ligand>
</feature>
<keyword evidence="2" id="KW-0808">Transferase</keyword>
<evidence type="ECO:0000259" key="7">
    <source>
        <dbReference type="PROSITE" id="PS50011"/>
    </source>
</evidence>
<evidence type="ECO:0000256" key="6">
    <source>
        <dbReference type="PROSITE-ProRule" id="PRU10141"/>
    </source>
</evidence>
<dbReference type="GO" id="GO:0005886">
    <property type="term" value="C:plasma membrane"/>
    <property type="evidence" value="ECO:0007669"/>
    <property type="project" value="TreeGrafter"/>
</dbReference>
<dbReference type="EMBL" id="PKPP01004807">
    <property type="protein sequence ID" value="PWA62707.1"/>
    <property type="molecule type" value="Genomic_DNA"/>
</dbReference>
<organism evidence="8 9">
    <name type="scientific">Artemisia annua</name>
    <name type="common">Sweet wormwood</name>
    <dbReference type="NCBI Taxonomy" id="35608"/>
    <lineage>
        <taxon>Eukaryota</taxon>
        <taxon>Viridiplantae</taxon>
        <taxon>Streptophyta</taxon>
        <taxon>Embryophyta</taxon>
        <taxon>Tracheophyta</taxon>
        <taxon>Spermatophyta</taxon>
        <taxon>Magnoliopsida</taxon>
        <taxon>eudicotyledons</taxon>
        <taxon>Gunneridae</taxon>
        <taxon>Pentapetalae</taxon>
        <taxon>asterids</taxon>
        <taxon>campanulids</taxon>
        <taxon>Asterales</taxon>
        <taxon>Asteraceae</taxon>
        <taxon>Asteroideae</taxon>
        <taxon>Anthemideae</taxon>
        <taxon>Artemisiinae</taxon>
        <taxon>Artemisia</taxon>
    </lineage>
</organism>
<keyword evidence="3 6" id="KW-0547">Nucleotide-binding</keyword>
<keyword evidence="4 8" id="KW-0418">Kinase</keyword>
<dbReference type="SUPFAM" id="SSF56112">
    <property type="entry name" value="Protein kinase-like (PK-like)"/>
    <property type="match status" value="1"/>
</dbReference>
<dbReference type="Pfam" id="PF14299">
    <property type="entry name" value="PP2"/>
    <property type="match status" value="1"/>
</dbReference>
<proteinExistence type="predicted"/>
<dbReference type="GO" id="GO:0005524">
    <property type="term" value="F:ATP binding"/>
    <property type="evidence" value="ECO:0007669"/>
    <property type="project" value="UniProtKB-UniRule"/>
</dbReference>
<evidence type="ECO:0000256" key="2">
    <source>
        <dbReference type="ARBA" id="ARBA00022679"/>
    </source>
</evidence>
<dbReference type="Gene3D" id="1.10.510.10">
    <property type="entry name" value="Transferase(Phosphotransferase) domain 1"/>
    <property type="match status" value="1"/>
</dbReference>
<name>A0A2U1MN98_ARTAN</name>
<dbReference type="OrthoDB" id="4062651at2759"/>
<dbReference type="PANTHER" id="PTHR27003">
    <property type="entry name" value="OS07G0166700 PROTEIN"/>
    <property type="match status" value="1"/>
</dbReference>
<dbReference type="Gene3D" id="3.30.200.20">
    <property type="entry name" value="Phosphorylase Kinase, domain 1"/>
    <property type="match status" value="1"/>
</dbReference>
<keyword evidence="5 6" id="KW-0067">ATP-binding</keyword>
<dbReference type="InterPro" id="IPR025886">
    <property type="entry name" value="PP2-like"/>
</dbReference>
<dbReference type="AlphaFoldDB" id="A0A2U1MN98"/>
<keyword evidence="1" id="KW-0723">Serine/threonine-protein kinase</keyword>
<evidence type="ECO:0000256" key="3">
    <source>
        <dbReference type="ARBA" id="ARBA00022741"/>
    </source>
</evidence>
<comment type="caution">
    <text evidence="8">The sequence shown here is derived from an EMBL/GenBank/DDBJ whole genome shotgun (WGS) entry which is preliminary data.</text>
</comment>
<evidence type="ECO:0000256" key="4">
    <source>
        <dbReference type="ARBA" id="ARBA00022777"/>
    </source>
</evidence>
<dbReference type="SMART" id="SM00220">
    <property type="entry name" value="S_TKc"/>
    <property type="match status" value="1"/>
</dbReference>
<dbReference type="GO" id="GO:0004714">
    <property type="term" value="F:transmembrane receptor protein tyrosine kinase activity"/>
    <property type="evidence" value="ECO:0007669"/>
    <property type="project" value="InterPro"/>
</dbReference>
<dbReference type="InterPro" id="IPR000719">
    <property type="entry name" value="Prot_kinase_dom"/>
</dbReference>
<sequence length="838" mass="96869">MASSMKGFEHLEIKLEEIKLATNNFNEENVIGHGGFGKVYKGELSHSRGKSLVALKRLDRKHGQGDAEFYKEVRMLSCYKHENIISLLGFSSGRDEMILVYEYASRGSLDGHLKNVTLKWKQRIKICLDAAKGLSYLHNPKETYQRLIHCDIKSANILLDKNFNAKVADFGLSKIGPANQQNSILVTDILGTHGYCDPVFMETYTLTKESDVYSFGVVLFEVLCGMLCVTYSNRHIKVHVPSWKKAYEDNKLQDIILKDLMQQMDPTSLKSFAGIAYHCLNKLREERPLMSLVVEKLESALNLFQGGRCYIYDMEFKACVRGQYLTPQISYTLNLVFRYKYESDVNSYNPLRYKIDLEDETKVFIIYPSTHMREDGWFIAPLYQFTSQHKIADMQFEFEYRAVTLLVAGMEFQPSKEKVELPLFQEYQDIVEFASQSVLYTSVDELKQILSKGVLLNGGKTWFSLNEKGQHCHMISMEDCLIPNEDFPSRYKSHYKSRFPVGLYQTYKKGFKTHVKTQLLSPSVTYTVNLVFEKSFNGKQAYANLKYRLRGEETTSTVYLANQRRQDDWLCMAELYQFSSDGSIVDLEIMFDDCEIYIRGVEGFLFQPLEIVEDTQTISDSGILNLSSDTEKWTMKKNLYSSLGKLFQFNNGTAQEWSYLDKNEKKCLMLSARATCLRMEGQSTWRSLPESRFREVHVITGNNYFGIVSKIPLKMLSPETAYASYLVYKLPQDRSTFEAPLKVNVVPRSSDPWYIYLASPPNTPVIEPKFDENSYNPLNRHKLNALPRRRSDGWMEVKVWQFDTWVTPKRVSMHLKLEHPFKKDLSGLIIHGTELRPL</sequence>
<keyword evidence="9" id="KW-1185">Reference proteome</keyword>
<accession>A0A2U1MN98</accession>
<reference evidence="8 9" key="1">
    <citation type="journal article" date="2018" name="Mol. Plant">
        <title>The genome of Artemisia annua provides insight into the evolution of Asteraceae family and artemisinin biosynthesis.</title>
        <authorList>
            <person name="Shen Q."/>
            <person name="Zhang L."/>
            <person name="Liao Z."/>
            <person name="Wang S."/>
            <person name="Yan T."/>
            <person name="Shi P."/>
            <person name="Liu M."/>
            <person name="Fu X."/>
            <person name="Pan Q."/>
            <person name="Wang Y."/>
            <person name="Lv Z."/>
            <person name="Lu X."/>
            <person name="Zhang F."/>
            <person name="Jiang W."/>
            <person name="Ma Y."/>
            <person name="Chen M."/>
            <person name="Hao X."/>
            <person name="Li L."/>
            <person name="Tang Y."/>
            <person name="Lv G."/>
            <person name="Zhou Y."/>
            <person name="Sun X."/>
            <person name="Brodelius P.E."/>
            <person name="Rose J.K.C."/>
            <person name="Tang K."/>
        </authorList>
    </citation>
    <scope>NUCLEOTIDE SEQUENCE [LARGE SCALE GENOMIC DNA]</scope>
    <source>
        <strain evidence="9">cv. Huhao1</strain>
        <tissue evidence="8">Leaf</tissue>
    </source>
</reference>
<dbReference type="FunFam" id="3.30.200.20:FF:000039">
    <property type="entry name" value="receptor-like protein kinase FERONIA"/>
    <property type="match status" value="1"/>
</dbReference>
<evidence type="ECO:0000313" key="9">
    <source>
        <dbReference type="Proteomes" id="UP000245207"/>
    </source>
</evidence>
<dbReference type="PROSITE" id="PS50011">
    <property type="entry name" value="PROTEIN_KINASE_DOM"/>
    <property type="match status" value="1"/>
</dbReference>
<protein>
    <submittedName>
        <fullName evidence="8">Serine-threonine/tyrosine-protein kinase catalytic domain-containing protein</fullName>
    </submittedName>
</protein>
<evidence type="ECO:0000256" key="5">
    <source>
        <dbReference type="ARBA" id="ARBA00022840"/>
    </source>
</evidence>
<dbReference type="Proteomes" id="UP000245207">
    <property type="component" value="Unassembled WGS sequence"/>
</dbReference>
<dbReference type="GO" id="GO:0009506">
    <property type="term" value="C:plasmodesma"/>
    <property type="evidence" value="ECO:0007669"/>
    <property type="project" value="TreeGrafter"/>
</dbReference>
<evidence type="ECO:0000313" key="8">
    <source>
        <dbReference type="EMBL" id="PWA62707.1"/>
    </source>
</evidence>